<dbReference type="EMBL" id="SJPO01000004">
    <property type="protein sequence ID" value="TWT77451.1"/>
    <property type="molecule type" value="Genomic_DNA"/>
</dbReference>
<evidence type="ECO:0000259" key="1">
    <source>
        <dbReference type="Pfam" id="PF08334"/>
    </source>
</evidence>
<keyword evidence="3" id="KW-1185">Reference proteome</keyword>
<dbReference type="SUPFAM" id="SSF54523">
    <property type="entry name" value="Pili subunits"/>
    <property type="match status" value="1"/>
</dbReference>
<comment type="caution">
    <text evidence="2">The sequence shown here is derived from an EMBL/GenBank/DDBJ whole genome shotgun (WGS) entry which is preliminary data.</text>
</comment>
<proteinExistence type="predicted"/>
<dbReference type="AlphaFoldDB" id="A0A5C5YR89"/>
<dbReference type="Proteomes" id="UP000318478">
    <property type="component" value="Unassembled WGS sequence"/>
</dbReference>
<organism evidence="2 3">
    <name type="scientific">Posidoniimonas polymericola</name>
    <dbReference type="NCBI Taxonomy" id="2528002"/>
    <lineage>
        <taxon>Bacteria</taxon>
        <taxon>Pseudomonadati</taxon>
        <taxon>Planctomycetota</taxon>
        <taxon>Planctomycetia</taxon>
        <taxon>Pirellulales</taxon>
        <taxon>Lacipirellulaceae</taxon>
        <taxon>Posidoniimonas</taxon>
    </lineage>
</organism>
<evidence type="ECO:0000313" key="3">
    <source>
        <dbReference type="Proteomes" id="UP000318478"/>
    </source>
</evidence>
<reference evidence="2 3" key="1">
    <citation type="submission" date="2019-02" db="EMBL/GenBank/DDBJ databases">
        <title>Deep-cultivation of Planctomycetes and their phenomic and genomic characterization uncovers novel biology.</title>
        <authorList>
            <person name="Wiegand S."/>
            <person name="Jogler M."/>
            <person name="Boedeker C."/>
            <person name="Pinto D."/>
            <person name="Vollmers J."/>
            <person name="Rivas-Marin E."/>
            <person name="Kohn T."/>
            <person name="Peeters S.H."/>
            <person name="Heuer A."/>
            <person name="Rast P."/>
            <person name="Oberbeckmann S."/>
            <person name="Bunk B."/>
            <person name="Jeske O."/>
            <person name="Meyerdierks A."/>
            <person name="Storesund J.E."/>
            <person name="Kallscheuer N."/>
            <person name="Luecker S."/>
            <person name="Lage O.M."/>
            <person name="Pohl T."/>
            <person name="Merkel B.J."/>
            <person name="Hornburger P."/>
            <person name="Mueller R.-W."/>
            <person name="Bruemmer F."/>
            <person name="Labrenz M."/>
            <person name="Spormann A.M."/>
            <person name="Op Den Camp H."/>
            <person name="Overmann J."/>
            <person name="Amann R."/>
            <person name="Jetten M.S.M."/>
            <person name="Mascher T."/>
            <person name="Medema M.H."/>
            <person name="Devos D.P."/>
            <person name="Kaster A.-K."/>
            <person name="Ovreas L."/>
            <person name="Rohde M."/>
            <person name="Galperin M.Y."/>
            <person name="Jogler C."/>
        </authorList>
    </citation>
    <scope>NUCLEOTIDE SEQUENCE [LARGE SCALE GENOMIC DNA]</scope>
    <source>
        <strain evidence="2 3">Pla123a</strain>
    </source>
</reference>
<feature type="domain" description="Type II secretion system protein GspG C-terminal" evidence="1">
    <location>
        <begin position="35"/>
        <end position="114"/>
    </location>
</feature>
<dbReference type="InterPro" id="IPR045584">
    <property type="entry name" value="Pilin-like"/>
</dbReference>
<name>A0A5C5YR89_9BACT</name>
<dbReference type="Pfam" id="PF08334">
    <property type="entry name" value="T2SSG"/>
    <property type="match status" value="1"/>
</dbReference>
<dbReference type="PROSITE" id="PS51257">
    <property type="entry name" value="PROKAR_LIPOPROTEIN"/>
    <property type="match status" value="1"/>
</dbReference>
<sequence>MKPGAPKLALAIGVALACGCSVILPYVTTTIPPTEATRGEMHNICHALDAYYAKHSSLPEALSTLPPVENRIFRIEDSWDRPFEYKVEAGNYAQITSLGKDGLPGGSGEDSDLVVRYLPGVSGRFDWIKAPDRHVDF</sequence>
<dbReference type="InterPro" id="IPR013545">
    <property type="entry name" value="T2SS_protein-GspG_C"/>
</dbReference>
<dbReference type="OrthoDB" id="290837at2"/>
<accession>A0A5C5YR89</accession>
<protein>
    <submittedName>
        <fullName evidence="2">Bacterial type II secretion system protein G</fullName>
    </submittedName>
</protein>
<dbReference type="Gene3D" id="3.30.700.10">
    <property type="entry name" value="Glycoprotein, Type 4 Pilin"/>
    <property type="match status" value="1"/>
</dbReference>
<evidence type="ECO:0000313" key="2">
    <source>
        <dbReference type="EMBL" id="TWT77451.1"/>
    </source>
</evidence>
<gene>
    <name evidence="2" type="ORF">Pla123a_21120</name>
</gene>
<dbReference type="RefSeq" id="WP_146586604.1">
    <property type="nucleotide sequence ID" value="NZ_SJPO01000004.1"/>
</dbReference>